<protein>
    <submittedName>
        <fullName evidence="5">AraC family transcriptional regulator</fullName>
    </submittedName>
</protein>
<keyword evidence="2" id="KW-0238">DNA-binding</keyword>
<evidence type="ECO:0000256" key="2">
    <source>
        <dbReference type="ARBA" id="ARBA00023125"/>
    </source>
</evidence>
<dbReference type="PANTHER" id="PTHR43280">
    <property type="entry name" value="ARAC-FAMILY TRANSCRIPTIONAL REGULATOR"/>
    <property type="match status" value="1"/>
</dbReference>
<keyword evidence="1" id="KW-0805">Transcription regulation</keyword>
<dbReference type="SMART" id="SM00342">
    <property type="entry name" value="HTH_ARAC"/>
    <property type="match status" value="1"/>
</dbReference>
<dbReference type="Pfam" id="PF12833">
    <property type="entry name" value="HTH_18"/>
    <property type="match status" value="1"/>
</dbReference>
<comment type="caution">
    <text evidence="5">The sequence shown here is derived from an EMBL/GenBank/DDBJ whole genome shotgun (WGS) entry which is preliminary data.</text>
</comment>
<dbReference type="Proteomes" id="UP000655016">
    <property type="component" value="Unassembled WGS sequence"/>
</dbReference>
<dbReference type="InterPro" id="IPR009057">
    <property type="entry name" value="Homeodomain-like_sf"/>
</dbReference>
<dbReference type="EMBL" id="BMKP01000014">
    <property type="protein sequence ID" value="GGF29066.1"/>
    <property type="molecule type" value="Genomic_DNA"/>
</dbReference>
<evidence type="ECO:0000313" key="5">
    <source>
        <dbReference type="EMBL" id="GGF29066.1"/>
    </source>
</evidence>
<dbReference type="PROSITE" id="PS01124">
    <property type="entry name" value="HTH_ARAC_FAMILY_2"/>
    <property type="match status" value="1"/>
</dbReference>
<name>A0ABQ1UX26_9FLAO</name>
<evidence type="ECO:0000259" key="4">
    <source>
        <dbReference type="PROSITE" id="PS01124"/>
    </source>
</evidence>
<dbReference type="RefSeq" id="WP_163396496.1">
    <property type="nucleotide sequence ID" value="NZ_BMKP01000014.1"/>
</dbReference>
<dbReference type="Gene3D" id="1.10.10.60">
    <property type="entry name" value="Homeodomain-like"/>
    <property type="match status" value="2"/>
</dbReference>
<sequence>MHYKKISDLYKSNGYPPPQHPLFGMAVLENSGSPSGKNIDYTSNFYLIGLKRVQSGHMHYGKTTYDYDSGSMFFFKPGQVISIRDVKLEAKGFVLHIHEDLLLGHPLHKNIQEYGYFDYEANEALHLSPREEEIMWELYKKLETEYHNNPDEYTLSIILSHIDSMLNYAQRFYNRQFINRKTISGSIVTAFHNCLKEYFNTGKAQKDGLPNVQQMASILHVSPKYLSDLLKAETGKTAIELIHIHLIREAKNLLKGDEKSISEIAYQLGFENLPYFSRLFKKQTDQTPFNYRKSIN</sequence>
<gene>
    <name evidence="5" type="ORF">GCM10011518_42940</name>
</gene>
<keyword evidence="6" id="KW-1185">Reference proteome</keyword>
<keyword evidence="3" id="KW-0804">Transcription</keyword>
<evidence type="ECO:0000313" key="6">
    <source>
        <dbReference type="Proteomes" id="UP000655016"/>
    </source>
</evidence>
<dbReference type="InterPro" id="IPR020449">
    <property type="entry name" value="Tscrpt_reg_AraC-type_HTH"/>
</dbReference>
<dbReference type="SUPFAM" id="SSF46689">
    <property type="entry name" value="Homeodomain-like"/>
    <property type="match status" value="1"/>
</dbReference>
<evidence type="ECO:0000256" key="3">
    <source>
        <dbReference type="ARBA" id="ARBA00023163"/>
    </source>
</evidence>
<accession>A0ABQ1UX26</accession>
<proteinExistence type="predicted"/>
<dbReference type="PRINTS" id="PR00032">
    <property type="entry name" value="HTHARAC"/>
</dbReference>
<dbReference type="InterPro" id="IPR018060">
    <property type="entry name" value="HTH_AraC"/>
</dbReference>
<evidence type="ECO:0000256" key="1">
    <source>
        <dbReference type="ARBA" id="ARBA00023015"/>
    </source>
</evidence>
<organism evidence="5 6">
    <name type="scientific">Flavobacterium limi</name>
    <dbReference type="NCBI Taxonomy" id="2045105"/>
    <lineage>
        <taxon>Bacteria</taxon>
        <taxon>Pseudomonadati</taxon>
        <taxon>Bacteroidota</taxon>
        <taxon>Flavobacteriia</taxon>
        <taxon>Flavobacteriales</taxon>
        <taxon>Flavobacteriaceae</taxon>
        <taxon>Flavobacterium</taxon>
    </lineage>
</organism>
<reference evidence="6" key="1">
    <citation type="journal article" date="2019" name="Int. J. Syst. Evol. Microbiol.">
        <title>The Global Catalogue of Microorganisms (GCM) 10K type strain sequencing project: providing services to taxonomists for standard genome sequencing and annotation.</title>
        <authorList>
            <consortium name="The Broad Institute Genomics Platform"/>
            <consortium name="The Broad Institute Genome Sequencing Center for Infectious Disease"/>
            <person name="Wu L."/>
            <person name="Ma J."/>
        </authorList>
    </citation>
    <scope>NUCLEOTIDE SEQUENCE [LARGE SCALE GENOMIC DNA]</scope>
    <source>
        <strain evidence="6">CGMCC 1.16060</strain>
    </source>
</reference>
<feature type="domain" description="HTH araC/xylS-type" evidence="4">
    <location>
        <begin position="193"/>
        <end position="294"/>
    </location>
</feature>
<dbReference type="PANTHER" id="PTHR43280:SF32">
    <property type="entry name" value="TRANSCRIPTIONAL REGULATORY PROTEIN"/>
    <property type="match status" value="1"/>
</dbReference>